<comment type="caution">
    <text evidence="18">The sequence shown here is derived from an EMBL/GenBank/DDBJ whole genome shotgun (WGS) entry which is preliminary data.</text>
</comment>
<keyword evidence="6 13" id="KW-0964">Secreted</keyword>
<evidence type="ECO:0000256" key="6">
    <source>
        <dbReference type="ARBA" id="ARBA00022525"/>
    </source>
</evidence>
<keyword evidence="10 13" id="KW-0186">Copper</keyword>
<keyword evidence="19" id="KW-1185">Reference proteome</keyword>
<dbReference type="EMBL" id="JBJKBG010000005">
    <property type="protein sequence ID" value="KAL3741041.1"/>
    <property type="molecule type" value="Genomic_DNA"/>
</dbReference>
<keyword evidence="5 13" id="KW-0052">Apoplast</keyword>
<dbReference type="EC" id="1.10.3.2" evidence="4 13"/>
<organism evidence="18 19">
    <name type="scientific">Eucalyptus globulus</name>
    <name type="common">Tasmanian blue gum</name>
    <dbReference type="NCBI Taxonomy" id="34317"/>
    <lineage>
        <taxon>Eukaryota</taxon>
        <taxon>Viridiplantae</taxon>
        <taxon>Streptophyta</taxon>
        <taxon>Embryophyta</taxon>
        <taxon>Tracheophyta</taxon>
        <taxon>Spermatophyta</taxon>
        <taxon>Magnoliopsida</taxon>
        <taxon>eudicotyledons</taxon>
        <taxon>Gunneridae</taxon>
        <taxon>Pentapetalae</taxon>
        <taxon>rosids</taxon>
        <taxon>malvids</taxon>
        <taxon>Myrtales</taxon>
        <taxon>Myrtaceae</taxon>
        <taxon>Myrtoideae</taxon>
        <taxon>Eucalypteae</taxon>
        <taxon>Eucalyptus</taxon>
    </lineage>
</organism>
<dbReference type="PANTHER" id="PTHR11709:SF475">
    <property type="entry name" value="LACCASE"/>
    <property type="match status" value="1"/>
</dbReference>
<evidence type="ECO:0000256" key="9">
    <source>
        <dbReference type="ARBA" id="ARBA00023002"/>
    </source>
</evidence>
<keyword evidence="9 13" id="KW-0560">Oxidoreductase</keyword>
<evidence type="ECO:0000259" key="15">
    <source>
        <dbReference type="Pfam" id="PF00394"/>
    </source>
</evidence>
<dbReference type="InterPro" id="IPR002355">
    <property type="entry name" value="Cu_oxidase_Cu_BS"/>
</dbReference>
<keyword evidence="11" id="KW-0325">Glycoprotein</keyword>
<evidence type="ECO:0000256" key="13">
    <source>
        <dbReference type="RuleBase" id="RU361119"/>
    </source>
</evidence>
<dbReference type="InterPro" id="IPR001117">
    <property type="entry name" value="Cu-oxidase_2nd"/>
</dbReference>
<reference evidence="18 19" key="1">
    <citation type="submission" date="2024-11" db="EMBL/GenBank/DDBJ databases">
        <title>Chromosome-level genome assembly of Eucalyptus globulus Labill. provides insights into its genome evolution.</title>
        <authorList>
            <person name="Li X."/>
        </authorList>
    </citation>
    <scope>NUCLEOTIDE SEQUENCE [LARGE SCALE GENOMIC DNA]</scope>
    <source>
        <strain evidence="18">CL2024</strain>
        <tissue evidence="18">Fresh tender leaves</tissue>
    </source>
</reference>
<evidence type="ECO:0000256" key="2">
    <source>
        <dbReference type="ARBA" id="ARBA00004271"/>
    </source>
</evidence>
<feature type="domain" description="Plastocyanin-like" evidence="17">
    <location>
        <begin position="29"/>
        <end position="142"/>
    </location>
</feature>
<dbReference type="Proteomes" id="UP001634007">
    <property type="component" value="Unassembled WGS sequence"/>
</dbReference>
<dbReference type="CDD" id="cd13875">
    <property type="entry name" value="CuRO_2_LCC_plant"/>
    <property type="match status" value="1"/>
</dbReference>
<dbReference type="PROSITE" id="PS00080">
    <property type="entry name" value="MULTICOPPER_OXIDASE2"/>
    <property type="match status" value="1"/>
</dbReference>
<dbReference type="Pfam" id="PF00394">
    <property type="entry name" value="Cu-oxidase"/>
    <property type="match status" value="1"/>
</dbReference>
<accession>A0ABD3KUQ9</accession>
<sequence length="564" mass="62861">MGTFLGFALTLSLLFCMAQGKVLFYDFLVKETPIKMLCETNRTILTVNGLFPGPEIRACKGDTIYVNVTNTGPYGITIHWHGVRQIRYPWSDGPEFITQCPIPSKSSFLQKIVLTEEEGTLWWHAHSDWSRATIHGPLIIMPAYGKMYPYKFDQEHTIVIAEWYTRDTKAIIDEALESGGDPDLSVAYTINGQPGDSYSCSNGSAYNKTVVRRKTYLFRIINSGMNEEMFFGIAKHNLTVVGMDGAYLKPLKTNYLMITPGQTMDVLVTANQTPGRYYMVFSPFVDTNAPSNKNVTQGIFQYNGNYNHSKTPIIPELPGFTNKSDAGNFTIQLRSLNSKEHPSNVPTKITRNITIAVSVNQQPCPANQTCTGPNDSMHSASLNNISFSAPAISILQAYYNNINGVYNRTFPDQPPTLFDFTGNVSALGEAANVTTEVLKIDYNDEVEIRFQGTNFGAAENHPMHLHGYSFYVVGMGDGNFSETEISKYNTVNPPYVNTVGLPKNGWAAIRFKADNPGVWFMHCHLERHSSWGMDAVLIVRDGKKKHQKVRPPPKDMPPCSVSSS</sequence>
<comment type="catalytic activity">
    <reaction evidence="1 13">
        <text>4 hydroquinone + O2 = 4 benzosemiquinone + 2 H2O</text>
        <dbReference type="Rhea" id="RHEA:11276"/>
        <dbReference type="ChEBI" id="CHEBI:15377"/>
        <dbReference type="ChEBI" id="CHEBI:15379"/>
        <dbReference type="ChEBI" id="CHEBI:17594"/>
        <dbReference type="ChEBI" id="CHEBI:17977"/>
        <dbReference type="EC" id="1.10.3.2"/>
    </reaction>
</comment>
<evidence type="ECO:0000256" key="7">
    <source>
        <dbReference type="ARBA" id="ARBA00022723"/>
    </source>
</evidence>
<evidence type="ECO:0000256" key="12">
    <source>
        <dbReference type="ARBA" id="ARBA00023185"/>
    </source>
</evidence>
<evidence type="ECO:0000256" key="4">
    <source>
        <dbReference type="ARBA" id="ARBA00012297"/>
    </source>
</evidence>
<dbReference type="CDD" id="cd13849">
    <property type="entry name" value="CuRO_1_LCC_plant"/>
    <property type="match status" value="1"/>
</dbReference>
<dbReference type="GO" id="GO:0046872">
    <property type="term" value="F:metal ion binding"/>
    <property type="evidence" value="ECO:0007669"/>
    <property type="project" value="UniProtKB-KW"/>
</dbReference>
<feature type="domain" description="Plastocyanin-like" evidence="16">
    <location>
        <begin position="410"/>
        <end position="542"/>
    </location>
</feature>
<gene>
    <name evidence="18" type="ORF">ACJRO7_022200</name>
</gene>
<dbReference type="InterPro" id="IPR008972">
    <property type="entry name" value="Cupredoxin"/>
</dbReference>
<feature type="chain" id="PRO_5044535150" description="Laccase" evidence="13">
    <location>
        <begin position="21"/>
        <end position="564"/>
    </location>
</feature>
<proteinExistence type="inferred from homology"/>
<keyword evidence="12 13" id="KW-0439">Lignin degradation</keyword>
<feature type="region of interest" description="Disordered" evidence="14">
    <location>
        <begin position="542"/>
        <end position="564"/>
    </location>
</feature>
<name>A0ABD3KUQ9_EUCGL</name>
<dbReference type="GO" id="GO:0048046">
    <property type="term" value="C:apoplast"/>
    <property type="evidence" value="ECO:0007669"/>
    <property type="project" value="UniProtKB-SubCell"/>
</dbReference>
<feature type="domain" description="Plastocyanin-like" evidence="15">
    <location>
        <begin position="155"/>
        <end position="305"/>
    </location>
</feature>
<evidence type="ECO:0000256" key="11">
    <source>
        <dbReference type="ARBA" id="ARBA00023180"/>
    </source>
</evidence>
<dbReference type="GO" id="GO:0052716">
    <property type="term" value="F:hydroquinone:oxygen oxidoreductase activity"/>
    <property type="evidence" value="ECO:0007669"/>
    <property type="project" value="UniProtKB-EC"/>
</dbReference>
<keyword evidence="7 13" id="KW-0479">Metal-binding</keyword>
<protein>
    <recommendedName>
        <fullName evidence="4 13">Laccase</fullName>
        <ecNumber evidence="4 13">1.10.3.2</ecNumber>
    </recommendedName>
    <alternativeName>
        <fullName evidence="13">Benzenediol:oxygen oxidoreductase</fullName>
    </alternativeName>
    <alternativeName>
        <fullName evidence="13">Diphenol oxidase</fullName>
    </alternativeName>
    <alternativeName>
        <fullName evidence="13">Urishiol oxidase</fullName>
    </alternativeName>
</protein>
<dbReference type="SUPFAM" id="SSF49503">
    <property type="entry name" value="Cupredoxins"/>
    <property type="match status" value="3"/>
</dbReference>
<keyword evidence="8 13" id="KW-0677">Repeat</keyword>
<dbReference type="NCBIfam" id="TIGR03389">
    <property type="entry name" value="laccase"/>
    <property type="match status" value="1"/>
</dbReference>
<evidence type="ECO:0000259" key="16">
    <source>
        <dbReference type="Pfam" id="PF07731"/>
    </source>
</evidence>
<comment type="similarity">
    <text evidence="3 13">Belongs to the multicopper oxidase family.</text>
</comment>
<dbReference type="InterPro" id="IPR034288">
    <property type="entry name" value="CuRO_1_LCC"/>
</dbReference>
<dbReference type="Pfam" id="PF07732">
    <property type="entry name" value="Cu-oxidase_3"/>
    <property type="match status" value="1"/>
</dbReference>
<evidence type="ECO:0000313" key="19">
    <source>
        <dbReference type="Proteomes" id="UP001634007"/>
    </source>
</evidence>
<dbReference type="GO" id="GO:0046274">
    <property type="term" value="P:lignin catabolic process"/>
    <property type="evidence" value="ECO:0007669"/>
    <property type="project" value="UniProtKB-KW"/>
</dbReference>
<evidence type="ECO:0000256" key="5">
    <source>
        <dbReference type="ARBA" id="ARBA00022523"/>
    </source>
</evidence>
<dbReference type="InterPro" id="IPR034285">
    <property type="entry name" value="CuRO_2_LCC"/>
</dbReference>
<evidence type="ECO:0000256" key="3">
    <source>
        <dbReference type="ARBA" id="ARBA00010609"/>
    </source>
</evidence>
<dbReference type="InterPro" id="IPR045087">
    <property type="entry name" value="Cu-oxidase_fam"/>
</dbReference>
<evidence type="ECO:0000256" key="14">
    <source>
        <dbReference type="SAM" id="MobiDB-lite"/>
    </source>
</evidence>
<feature type="signal peptide" evidence="13">
    <location>
        <begin position="1"/>
        <end position="20"/>
    </location>
</feature>
<dbReference type="PANTHER" id="PTHR11709">
    <property type="entry name" value="MULTI-COPPER OXIDASE"/>
    <property type="match status" value="1"/>
</dbReference>
<comment type="cofactor">
    <cofactor evidence="13">
        <name>Cu cation</name>
        <dbReference type="ChEBI" id="CHEBI:23378"/>
    </cofactor>
    <text evidence="13">Binds 4 Cu cations per monomer.</text>
</comment>
<dbReference type="Pfam" id="PF07731">
    <property type="entry name" value="Cu-oxidase_2"/>
    <property type="match status" value="1"/>
</dbReference>
<evidence type="ECO:0000256" key="10">
    <source>
        <dbReference type="ARBA" id="ARBA00023008"/>
    </source>
</evidence>
<evidence type="ECO:0000313" key="18">
    <source>
        <dbReference type="EMBL" id="KAL3741041.1"/>
    </source>
</evidence>
<dbReference type="InterPro" id="IPR017761">
    <property type="entry name" value="Laccase"/>
</dbReference>
<evidence type="ECO:0000256" key="8">
    <source>
        <dbReference type="ARBA" id="ARBA00022737"/>
    </source>
</evidence>
<evidence type="ECO:0000256" key="1">
    <source>
        <dbReference type="ARBA" id="ARBA00000349"/>
    </source>
</evidence>
<dbReference type="AlphaFoldDB" id="A0ABD3KUQ9"/>
<dbReference type="CDD" id="cd13897">
    <property type="entry name" value="CuRO_3_LCC_plant"/>
    <property type="match status" value="1"/>
</dbReference>
<dbReference type="InterPro" id="IPR011707">
    <property type="entry name" value="Cu-oxidase-like_N"/>
</dbReference>
<evidence type="ECO:0000259" key="17">
    <source>
        <dbReference type="Pfam" id="PF07732"/>
    </source>
</evidence>
<feature type="compositionally biased region" description="Basic residues" evidence="14">
    <location>
        <begin position="542"/>
        <end position="551"/>
    </location>
</feature>
<dbReference type="InterPro" id="IPR011706">
    <property type="entry name" value="Cu-oxidase_C"/>
</dbReference>
<dbReference type="InterPro" id="IPR034289">
    <property type="entry name" value="CuRO_3_LCC"/>
</dbReference>
<dbReference type="Gene3D" id="2.60.40.420">
    <property type="entry name" value="Cupredoxins - blue copper proteins"/>
    <property type="match status" value="3"/>
</dbReference>
<comment type="subcellular location">
    <subcellularLocation>
        <location evidence="2 13">Secreted</location>
        <location evidence="2 13">Extracellular space</location>
        <location evidence="2 13">Apoplast</location>
    </subcellularLocation>
</comment>
<keyword evidence="13" id="KW-0732">Signal</keyword>
<comment type="function">
    <text evidence="13">Lignin degradation and detoxification of lignin-derived products.</text>
</comment>